<comment type="similarity">
    <text evidence="6">Belongs to the TPP enzyme family. MenD subfamily.</text>
</comment>
<dbReference type="InterPro" id="IPR004433">
    <property type="entry name" value="MenaQ_synth_MenD"/>
</dbReference>
<dbReference type="InterPro" id="IPR012001">
    <property type="entry name" value="Thiamin_PyroP_enz_TPP-bd_dom"/>
</dbReference>
<comment type="catalytic activity">
    <reaction evidence="6">
        <text>isochorismate + 2-oxoglutarate + H(+) = 5-enolpyruvoyl-6-hydroxy-2-succinyl-cyclohex-3-ene-1-carboxylate + CO2</text>
        <dbReference type="Rhea" id="RHEA:25593"/>
        <dbReference type="ChEBI" id="CHEBI:15378"/>
        <dbReference type="ChEBI" id="CHEBI:16526"/>
        <dbReference type="ChEBI" id="CHEBI:16810"/>
        <dbReference type="ChEBI" id="CHEBI:29780"/>
        <dbReference type="ChEBI" id="CHEBI:58818"/>
        <dbReference type="EC" id="2.2.1.9"/>
    </reaction>
</comment>
<protein>
    <recommendedName>
        <fullName evidence="6">2-succinyl-5-enolpyruvyl-6-hydroxy-3-cyclohexene-1-carboxylate synthase</fullName>
        <shortName evidence="6">SEPHCHC synthase</shortName>
        <ecNumber evidence="6">2.2.1.9</ecNumber>
    </recommendedName>
    <alternativeName>
        <fullName evidence="6">Menaquinone biosynthesis protein MenD</fullName>
    </alternativeName>
</protein>
<keyword evidence="2 6" id="KW-0479">Metal-binding</keyword>
<reference evidence="10 11" key="1">
    <citation type="submission" date="2023-09" db="EMBL/GenBank/DDBJ databases">
        <authorList>
            <person name="Rey-Velasco X."/>
        </authorList>
    </citation>
    <scope>NUCLEOTIDE SEQUENCE [LARGE SCALE GENOMIC DNA]</scope>
    <source>
        <strain evidence="10 11">P050</strain>
    </source>
</reference>
<dbReference type="Proteomes" id="UP001252186">
    <property type="component" value="Unassembled WGS sequence"/>
</dbReference>
<dbReference type="Pfam" id="PF16582">
    <property type="entry name" value="TPP_enzyme_M_2"/>
    <property type="match status" value="1"/>
</dbReference>
<dbReference type="RefSeq" id="WP_311592362.1">
    <property type="nucleotide sequence ID" value="NZ_JAVRHV010000001.1"/>
</dbReference>
<dbReference type="InterPro" id="IPR029061">
    <property type="entry name" value="THDP-binding"/>
</dbReference>
<keyword evidence="11" id="KW-1185">Reference proteome</keyword>
<dbReference type="PIRSF" id="PIRSF004983">
    <property type="entry name" value="MenD"/>
    <property type="match status" value="1"/>
</dbReference>
<dbReference type="SUPFAM" id="SSF52518">
    <property type="entry name" value="Thiamin diphosphate-binding fold (THDP-binding)"/>
    <property type="match status" value="2"/>
</dbReference>
<comment type="pathway">
    <text evidence="6">Quinol/quinone metabolism; menaquinone biosynthesis.</text>
</comment>
<evidence type="ECO:0000313" key="11">
    <source>
        <dbReference type="Proteomes" id="UP001252186"/>
    </source>
</evidence>
<evidence type="ECO:0000259" key="7">
    <source>
        <dbReference type="Pfam" id="PF02775"/>
    </source>
</evidence>
<keyword evidence="1 6" id="KW-0808">Transferase</keyword>
<dbReference type="InterPro" id="IPR011766">
    <property type="entry name" value="TPP_enzyme_TPP-bd"/>
</dbReference>
<evidence type="ECO:0000256" key="6">
    <source>
        <dbReference type="HAMAP-Rule" id="MF_01659"/>
    </source>
</evidence>
<gene>
    <name evidence="6 10" type="primary">menD</name>
    <name evidence="10" type="ORF">RM519_04490</name>
</gene>
<evidence type="ECO:0000256" key="4">
    <source>
        <dbReference type="ARBA" id="ARBA00023052"/>
    </source>
</evidence>
<accession>A0ABU2Y4B2</accession>
<keyword evidence="4 6" id="KW-0786">Thiamine pyrophosphate</keyword>
<proteinExistence type="inferred from homology"/>
<evidence type="ECO:0000259" key="8">
    <source>
        <dbReference type="Pfam" id="PF02776"/>
    </source>
</evidence>
<dbReference type="PANTHER" id="PTHR42916:SF1">
    <property type="entry name" value="PROTEIN PHYLLO, CHLOROPLASTIC"/>
    <property type="match status" value="1"/>
</dbReference>
<dbReference type="Gene3D" id="3.40.50.1220">
    <property type="entry name" value="TPP-binding domain"/>
    <property type="match status" value="1"/>
</dbReference>
<keyword evidence="5 6" id="KW-0464">Manganese</keyword>
<comment type="pathway">
    <text evidence="6">Quinol/quinone metabolism; 1,4-dihydroxy-2-naphthoate biosynthesis; 1,4-dihydroxy-2-naphthoate from chorismate: step 2/7.</text>
</comment>
<evidence type="ECO:0000256" key="5">
    <source>
        <dbReference type="ARBA" id="ARBA00023211"/>
    </source>
</evidence>
<evidence type="ECO:0000256" key="1">
    <source>
        <dbReference type="ARBA" id="ARBA00022679"/>
    </source>
</evidence>
<dbReference type="Pfam" id="PF02775">
    <property type="entry name" value="TPP_enzyme_C"/>
    <property type="match status" value="1"/>
</dbReference>
<feature type="domain" description="Thiamine pyrophosphate enzyme TPP-binding" evidence="7">
    <location>
        <begin position="395"/>
        <end position="532"/>
    </location>
</feature>
<dbReference type="InterPro" id="IPR032264">
    <property type="entry name" value="MenD_middle"/>
</dbReference>
<dbReference type="EMBL" id="JAVRHV010000001">
    <property type="protein sequence ID" value="MDT0552494.1"/>
    <property type="molecule type" value="Genomic_DNA"/>
</dbReference>
<evidence type="ECO:0000313" key="10">
    <source>
        <dbReference type="EMBL" id="MDT0552494.1"/>
    </source>
</evidence>
<dbReference type="HAMAP" id="MF_01659">
    <property type="entry name" value="MenD"/>
    <property type="match status" value="1"/>
</dbReference>
<comment type="function">
    <text evidence="6">Catalyzes the thiamine diphosphate-dependent decarboxylation of 2-oxoglutarate and the subsequent addition of the resulting succinic semialdehyde-thiamine pyrophosphate anion to isochorismate to yield 2-succinyl-5-enolpyruvyl-6-hydroxy-3-cyclohexene-1-carboxylate (SEPHCHC).</text>
</comment>
<comment type="cofactor">
    <cofactor evidence="6">
        <name>thiamine diphosphate</name>
        <dbReference type="ChEBI" id="CHEBI:58937"/>
    </cofactor>
    <text evidence="6">Binds 1 thiamine pyrophosphate per subunit.</text>
</comment>
<dbReference type="PANTHER" id="PTHR42916">
    <property type="entry name" value="2-SUCCINYL-5-ENOLPYRUVYL-6-HYDROXY-3-CYCLOHEXENE-1-CARBOXYLATE SYNTHASE"/>
    <property type="match status" value="1"/>
</dbReference>
<comment type="cofactor">
    <cofactor evidence="6">
        <name>Mg(2+)</name>
        <dbReference type="ChEBI" id="CHEBI:18420"/>
    </cofactor>
    <cofactor evidence="6">
        <name>Mn(2+)</name>
        <dbReference type="ChEBI" id="CHEBI:29035"/>
    </cofactor>
</comment>
<name>A0ABU2Y4B2_9FLAO</name>
<sequence>MPQYPKNDLAQLVIASCVAHDIAHVIISPGSRNAPLTIGFANYKEVKTFSIVDERAAAFFALGLAQQLRKPVALVCTSGSALLNYYPAIAEAFYSDIPLVVISADRPNHLIDIGDGQTLRQENVFSNHIVGSANLEENFEKNKDLLVKVLQQCILENGPIHINVPFDEPLYELTNTIKVLDKAKLRIEETPLDVDELQKYADIWNGSAKKMVLVGTSFPDELLQIQLNKIIEDESVIVLTETTSNLVNSQYINGIDRAIFPLNSEDLEDLKPEILLTFGGMVVSKKVKQFLRNHKPKHHWHVDSKKAFDTYFSLTKHFGISPQLFFSQFFFLTQNVQSNYQRLWLNIKRERIEKHKEFIDECEFSDLKVFETVLKSIPKNAQLQLSNSSIIRYTQLFDLDPSLKVFCNRGTSGIDGSTSTAIGASLIHKESTVFVTGDISFLYDSNALWNNDIRSDFRVIIINNDGGGIFKFIPGPKETNALSYFETPHGLDASYLAKMFGFEYEKVEDVIGLEKSLEQFYKGSEHPKILEVCTPSQLNDLILKSYFKSLK</sequence>
<comment type="subunit">
    <text evidence="6">Homodimer.</text>
</comment>
<feature type="domain" description="Menaquinone biosynthesis protein MenD middle" evidence="9">
    <location>
        <begin position="237"/>
        <end position="383"/>
    </location>
</feature>
<dbReference type="GO" id="GO:0070204">
    <property type="term" value="F:2-succinyl-5-enolpyruvyl-6-hydroxy-3-cyclohexene-1-carboxylic-acid synthase activity"/>
    <property type="evidence" value="ECO:0007669"/>
    <property type="project" value="UniProtKB-EC"/>
</dbReference>
<organism evidence="10 11">
    <name type="scientific">Urechidicola vernalis</name>
    <dbReference type="NCBI Taxonomy" id="3075600"/>
    <lineage>
        <taxon>Bacteria</taxon>
        <taxon>Pseudomonadati</taxon>
        <taxon>Bacteroidota</taxon>
        <taxon>Flavobacteriia</taxon>
        <taxon>Flavobacteriales</taxon>
        <taxon>Flavobacteriaceae</taxon>
        <taxon>Urechidicola</taxon>
    </lineage>
</organism>
<keyword evidence="3 6" id="KW-0460">Magnesium</keyword>
<dbReference type="Gene3D" id="3.40.50.970">
    <property type="match status" value="2"/>
</dbReference>
<dbReference type="Pfam" id="PF02776">
    <property type="entry name" value="TPP_enzyme_N"/>
    <property type="match status" value="1"/>
</dbReference>
<keyword evidence="6" id="KW-0474">Menaquinone biosynthesis</keyword>
<feature type="domain" description="Thiamine pyrophosphate enzyme N-terminal TPP-binding" evidence="8">
    <location>
        <begin position="9"/>
        <end position="115"/>
    </location>
</feature>
<dbReference type="CDD" id="cd02009">
    <property type="entry name" value="TPP_SHCHC_synthase"/>
    <property type="match status" value="1"/>
</dbReference>
<dbReference type="EC" id="2.2.1.9" evidence="6"/>
<comment type="caution">
    <text evidence="10">The sequence shown here is derived from an EMBL/GenBank/DDBJ whole genome shotgun (WGS) entry which is preliminary data.</text>
</comment>
<dbReference type="NCBIfam" id="TIGR00173">
    <property type="entry name" value="menD"/>
    <property type="match status" value="1"/>
</dbReference>
<evidence type="ECO:0000259" key="9">
    <source>
        <dbReference type="Pfam" id="PF16582"/>
    </source>
</evidence>
<evidence type="ECO:0000256" key="3">
    <source>
        <dbReference type="ARBA" id="ARBA00022842"/>
    </source>
</evidence>
<evidence type="ECO:0000256" key="2">
    <source>
        <dbReference type="ARBA" id="ARBA00022723"/>
    </source>
</evidence>